<feature type="compositionally biased region" description="Basic and acidic residues" evidence="1">
    <location>
        <begin position="37"/>
        <end position="48"/>
    </location>
</feature>
<evidence type="ECO:0000313" key="3">
    <source>
        <dbReference type="Proteomes" id="UP000298656"/>
    </source>
</evidence>
<dbReference type="KEGG" id="tvl:FAZ95_21485"/>
<keyword evidence="3" id="KW-1185">Reference proteome</keyword>
<dbReference type="AlphaFoldDB" id="A0A4P8IVN3"/>
<evidence type="ECO:0000256" key="1">
    <source>
        <dbReference type="SAM" id="MobiDB-lite"/>
    </source>
</evidence>
<sequence length="61" mass="6740">MEKWIVIGGIWAMSVACLVLFVRGASPAHTRALAMARSREERRRKAELDNQAQSSAEPKGT</sequence>
<dbReference type="EMBL" id="CP040077">
    <property type="protein sequence ID" value="QCP51503.1"/>
    <property type="molecule type" value="Genomic_DNA"/>
</dbReference>
<dbReference type="OrthoDB" id="9108989at2"/>
<organism evidence="2 3">
    <name type="scientific">Trinickia violacea</name>
    <dbReference type="NCBI Taxonomy" id="2571746"/>
    <lineage>
        <taxon>Bacteria</taxon>
        <taxon>Pseudomonadati</taxon>
        <taxon>Pseudomonadota</taxon>
        <taxon>Betaproteobacteria</taxon>
        <taxon>Burkholderiales</taxon>
        <taxon>Burkholderiaceae</taxon>
        <taxon>Trinickia</taxon>
    </lineage>
</organism>
<gene>
    <name evidence="2" type="ORF">FAZ95_21485</name>
</gene>
<dbReference type="RefSeq" id="WP_137334287.1">
    <property type="nucleotide sequence ID" value="NZ_CP040077.1"/>
</dbReference>
<accession>A0A4P8IVN3</accession>
<protein>
    <submittedName>
        <fullName evidence="2">Uncharacterized protein</fullName>
    </submittedName>
</protein>
<reference evidence="2 3" key="1">
    <citation type="submission" date="2019-05" db="EMBL/GenBank/DDBJ databases">
        <title>Burkholderia sp. DHOD12, isolated from subtropical forest soil.</title>
        <authorList>
            <person name="Gao Z.-H."/>
            <person name="Qiu L.-H."/>
        </authorList>
    </citation>
    <scope>NUCLEOTIDE SEQUENCE [LARGE SCALE GENOMIC DNA]</scope>
    <source>
        <strain evidence="2 3">DHOD12</strain>
    </source>
</reference>
<dbReference type="Proteomes" id="UP000298656">
    <property type="component" value="Chromosome 1"/>
</dbReference>
<feature type="region of interest" description="Disordered" evidence="1">
    <location>
        <begin position="33"/>
        <end position="61"/>
    </location>
</feature>
<dbReference type="PROSITE" id="PS51257">
    <property type="entry name" value="PROKAR_LIPOPROTEIN"/>
    <property type="match status" value="1"/>
</dbReference>
<evidence type="ECO:0000313" key="2">
    <source>
        <dbReference type="EMBL" id="QCP51503.1"/>
    </source>
</evidence>
<proteinExistence type="predicted"/>
<feature type="compositionally biased region" description="Polar residues" evidence="1">
    <location>
        <begin position="50"/>
        <end position="61"/>
    </location>
</feature>
<name>A0A4P8IVN3_9BURK</name>